<keyword evidence="7" id="KW-0472">Membrane</keyword>
<name>A0A4V7I8Y1_BIBTR</name>
<reference evidence="11 12" key="1">
    <citation type="journal article" date="2014" name="Genome Announc.">
        <title>Complete Closed Genome Sequences of Three Bibersteinia trehalosi Nasopharyngeal Isolates from Cattle with Shipping Fever.</title>
        <authorList>
            <person name="Harhay G.P."/>
            <person name="McVey D.S."/>
            <person name="Koren S."/>
            <person name="Phillippy A.M."/>
            <person name="Bono J."/>
            <person name="Harhay D.M."/>
            <person name="Clawson M.L."/>
            <person name="Heaton M.P."/>
            <person name="Chitko-McKown C.G."/>
            <person name="Korlach J."/>
            <person name="Smith T.P."/>
        </authorList>
    </citation>
    <scope>NUCLEOTIDE SEQUENCE [LARGE SCALE GENOMIC DNA]</scope>
    <source>
        <strain evidence="11 12">USDA-ARS-USMARC-188</strain>
    </source>
</reference>
<evidence type="ECO:0000313" key="11">
    <source>
        <dbReference type="EMBL" id="AHG81431.1"/>
    </source>
</evidence>
<protein>
    <recommendedName>
        <fullName evidence="8">ABC-type dipeptide transporter</fullName>
        <ecNumber evidence="8">7.4.2.9</ecNumber>
    </recommendedName>
</protein>
<dbReference type="Pfam" id="PF08352">
    <property type="entry name" value="oligo_HPY"/>
    <property type="match status" value="1"/>
</dbReference>
<evidence type="ECO:0000256" key="8">
    <source>
        <dbReference type="ARBA" id="ARBA00038852"/>
    </source>
</evidence>
<evidence type="ECO:0000256" key="7">
    <source>
        <dbReference type="ARBA" id="ARBA00023136"/>
    </source>
</evidence>
<evidence type="ECO:0000259" key="10">
    <source>
        <dbReference type="PROSITE" id="PS50893"/>
    </source>
</evidence>
<dbReference type="CDD" id="cd03257">
    <property type="entry name" value="ABC_NikE_OppD_transporters"/>
    <property type="match status" value="2"/>
</dbReference>
<dbReference type="PROSITE" id="PS50893">
    <property type="entry name" value="ABC_TRANSPORTER_2"/>
    <property type="match status" value="2"/>
</dbReference>
<gene>
    <name evidence="11" type="ORF">F542_7130</name>
</gene>
<dbReference type="PROSITE" id="PS00211">
    <property type="entry name" value="ABC_TRANSPORTER_1"/>
    <property type="match status" value="2"/>
</dbReference>
<dbReference type="GO" id="GO:0055085">
    <property type="term" value="P:transmembrane transport"/>
    <property type="evidence" value="ECO:0007669"/>
    <property type="project" value="UniProtKB-ARBA"/>
</dbReference>
<evidence type="ECO:0000256" key="2">
    <source>
        <dbReference type="ARBA" id="ARBA00005417"/>
    </source>
</evidence>
<keyword evidence="5" id="KW-0547">Nucleotide-binding</keyword>
<dbReference type="InterPro" id="IPR003439">
    <property type="entry name" value="ABC_transporter-like_ATP-bd"/>
</dbReference>
<comment type="subcellular location">
    <subcellularLocation>
        <location evidence="1">Cell inner membrane</location>
        <topology evidence="1">Peripheral membrane protein</topology>
    </subcellularLocation>
</comment>
<feature type="domain" description="ABC transporter" evidence="10">
    <location>
        <begin position="284"/>
        <end position="529"/>
    </location>
</feature>
<dbReference type="Pfam" id="PF00005">
    <property type="entry name" value="ABC_tran"/>
    <property type="match status" value="2"/>
</dbReference>
<keyword evidence="4" id="KW-1003">Cell membrane</keyword>
<evidence type="ECO:0000256" key="3">
    <source>
        <dbReference type="ARBA" id="ARBA00022448"/>
    </source>
</evidence>
<dbReference type="AlphaFoldDB" id="A0A4V7I8Y1"/>
<dbReference type="NCBIfam" id="NF007739">
    <property type="entry name" value="PRK10419.1"/>
    <property type="match status" value="2"/>
</dbReference>
<evidence type="ECO:0000256" key="6">
    <source>
        <dbReference type="ARBA" id="ARBA00022840"/>
    </source>
</evidence>
<evidence type="ECO:0000256" key="9">
    <source>
        <dbReference type="ARBA" id="ARBA00047356"/>
    </source>
</evidence>
<dbReference type="EC" id="7.4.2.9" evidence="8"/>
<organism evidence="11 12">
    <name type="scientific">Bibersteinia trehalosi USDA-ARS-USMARC-188</name>
    <dbReference type="NCBI Taxonomy" id="1263829"/>
    <lineage>
        <taxon>Bacteria</taxon>
        <taxon>Pseudomonadati</taxon>
        <taxon>Pseudomonadota</taxon>
        <taxon>Gammaproteobacteria</taxon>
        <taxon>Pasteurellales</taxon>
        <taxon>Pasteurellaceae</taxon>
        <taxon>Bibersteinia</taxon>
    </lineage>
</organism>
<dbReference type="PANTHER" id="PTHR43297:SF2">
    <property type="entry name" value="DIPEPTIDE TRANSPORT ATP-BINDING PROTEIN DPPD"/>
    <property type="match status" value="1"/>
</dbReference>
<dbReference type="Gene3D" id="3.40.50.300">
    <property type="entry name" value="P-loop containing nucleotide triphosphate hydrolases"/>
    <property type="match status" value="2"/>
</dbReference>
<dbReference type="GO" id="GO:0015833">
    <property type="term" value="P:peptide transport"/>
    <property type="evidence" value="ECO:0007669"/>
    <property type="project" value="InterPro"/>
</dbReference>
<accession>A0A4V7I8Y1</accession>
<dbReference type="GO" id="GO:0005886">
    <property type="term" value="C:plasma membrane"/>
    <property type="evidence" value="ECO:0007669"/>
    <property type="project" value="UniProtKB-SubCell"/>
</dbReference>
<dbReference type="SMART" id="SM00382">
    <property type="entry name" value="AAA"/>
    <property type="match status" value="2"/>
</dbReference>
<sequence>MVKMKLLEVKNLDVYLKTDEELVHAVKNSSFTVEKGQTLAIVGESGSGKSVTSMAIMQLLPKNIVSYGKNSSILFEGHEILSLTERELRAIRGDRIAMIFQEPMTSLNPYLPIGDQVAEAMSTHNSQMSEKEALQHALEMLQKVKIPDAEKKLKCYPHEFSGGQLQRIMIAMAIINKPDLLIADEPTTALDVTTQAEILDLMLELQQDMGMAIILISHDLRLVKKYSDEVCVMQYGEIIERGKTDYVFNNPQHPYTVELLTPIPNNHKVELSDNTPTLINGEKLCVDYVLKRSLFGKPTKVFNAVKEISLHLKQGETLGIVGESGSGKSTLGRAIMQILDYRGKLTFNDKEIANLSKAERQLLKKDMQMVFQDPFNSLSPRLTVGEIIGEGLAVHYPQMSKAERRQKVAKMLEEVNLSPAMINRYPHEFSGGQRQRIAIARAMILEPKFVLLDEPTSALDRSTQITVVELLNNLQRKYGLSYIFISHDLAVVRALSDRVIVMSQGDVVESGSVESVFQAPQHVYTQRLVAASNL</sequence>
<dbReference type="NCBIfam" id="NF008453">
    <property type="entry name" value="PRK11308.1"/>
    <property type="match status" value="2"/>
</dbReference>
<dbReference type="KEGG" id="btre:F542_7130"/>
<comment type="catalytic activity">
    <reaction evidence="9">
        <text>a dipeptide(out) + ATP + H2O = a dipeptide(in) + ADP + phosphate + H(+)</text>
        <dbReference type="Rhea" id="RHEA:23120"/>
        <dbReference type="ChEBI" id="CHEBI:15377"/>
        <dbReference type="ChEBI" id="CHEBI:15378"/>
        <dbReference type="ChEBI" id="CHEBI:30616"/>
        <dbReference type="ChEBI" id="CHEBI:43474"/>
        <dbReference type="ChEBI" id="CHEBI:90799"/>
        <dbReference type="ChEBI" id="CHEBI:456216"/>
        <dbReference type="EC" id="7.4.2.9"/>
    </reaction>
</comment>
<evidence type="ECO:0000256" key="1">
    <source>
        <dbReference type="ARBA" id="ARBA00004417"/>
    </source>
</evidence>
<keyword evidence="6 11" id="KW-0067">ATP-binding</keyword>
<dbReference type="EMBL" id="CP006954">
    <property type="protein sequence ID" value="AHG81431.1"/>
    <property type="molecule type" value="Genomic_DNA"/>
</dbReference>
<dbReference type="SUPFAM" id="SSF52540">
    <property type="entry name" value="P-loop containing nucleoside triphosphate hydrolases"/>
    <property type="match status" value="2"/>
</dbReference>
<dbReference type="GO" id="GO:0005524">
    <property type="term" value="F:ATP binding"/>
    <property type="evidence" value="ECO:0007669"/>
    <property type="project" value="UniProtKB-KW"/>
</dbReference>
<dbReference type="FunFam" id="3.40.50.300:FF:000016">
    <property type="entry name" value="Oligopeptide ABC transporter ATP-binding component"/>
    <property type="match status" value="1"/>
</dbReference>
<evidence type="ECO:0000256" key="5">
    <source>
        <dbReference type="ARBA" id="ARBA00022741"/>
    </source>
</evidence>
<evidence type="ECO:0000313" key="12">
    <source>
        <dbReference type="Proteomes" id="UP000019091"/>
    </source>
</evidence>
<evidence type="ECO:0000256" key="4">
    <source>
        <dbReference type="ARBA" id="ARBA00022475"/>
    </source>
</evidence>
<dbReference type="GO" id="GO:0016887">
    <property type="term" value="F:ATP hydrolysis activity"/>
    <property type="evidence" value="ECO:0007669"/>
    <property type="project" value="InterPro"/>
</dbReference>
<dbReference type="InterPro" id="IPR017871">
    <property type="entry name" value="ABC_transporter-like_CS"/>
</dbReference>
<dbReference type="InterPro" id="IPR050388">
    <property type="entry name" value="ABC_Ni/Peptide_Import"/>
</dbReference>
<feature type="domain" description="ABC transporter" evidence="10">
    <location>
        <begin position="9"/>
        <end position="260"/>
    </location>
</feature>
<dbReference type="PANTHER" id="PTHR43297">
    <property type="entry name" value="OLIGOPEPTIDE TRANSPORT ATP-BINDING PROTEIN APPD"/>
    <property type="match status" value="1"/>
</dbReference>
<dbReference type="InterPro" id="IPR003593">
    <property type="entry name" value="AAA+_ATPase"/>
</dbReference>
<proteinExistence type="inferred from homology"/>
<dbReference type="Proteomes" id="UP000019091">
    <property type="component" value="Chromosome"/>
</dbReference>
<keyword evidence="3" id="KW-0813">Transport</keyword>
<comment type="similarity">
    <text evidence="2">Belongs to the ABC transporter superfamily.</text>
</comment>
<dbReference type="InterPro" id="IPR013563">
    <property type="entry name" value="Oligopep_ABC_C"/>
</dbReference>
<dbReference type="InterPro" id="IPR027417">
    <property type="entry name" value="P-loop_NTPase"/>
</dbReference>